<dbReference type="PROSITE" id="PS01050">
    <property type="entry name" value="YJEF_C_2"/>
    <property type="match status" value="1"/>
</dbReference>
<sequence>MIGIDIIEISRFREMKNLEMFIRRVFTQNEADYFVSKGSAAKGFYESIAGHFAAKEAFSKALGSGVRGFSLSDIEVCHDELGKPFIKFGGMKVNAALSISHSNKTAVAVVYISEDIPGMGIPFYTGLEYYKSLIPVRNEDSNKGDCGKLFIIAGSRGMTGAAYLSCMGALRSGSGLVTLGVPESQQQIMAVKLTEAMTVPLPEVEESGTISLDALGEIKRRLNKSDVCVFGPGLSDNDDIPKLIDSLLSGSTDFVIDADGLNCISRDMDILRKHKNRKSCQVVITPHPGEMARLCGLSIEAVQNDRVGTARDFAEEFGVTVVLKGKDTVIANSDGGVHINNSGNAGMATGGTGDVLSGVIGSLMGQGLNGYDAAVLGVFLHGAAGDLARRDKGEHGLIATDLVEMLPEAFRLVNTAV</sequence>
<evidence type="ECO:0000256" key="4">
    <source>
        <dbReference type="ARBA" id="ARBA00022741"/>
    </source>
</evidence>
<feature type="binding site" evidence="13">
    <location>
        <position position="56"/>
    </location>
    <ligand>
        <name>Mg(2+)</name>
        <dbReference type="ChEBI" id="CHEBI:18420"/>
    </ligand>
</feature>
<comment type="similarity">
    <text evidence="14">Belongs to the NnrD/CARKD family.</text>
</comment>
<dbReference type="Gene3D" id="3.40.1190.20">
    <property type="match status" value="1"/>
</dbReference>
<feature type="binding site" evidence="14">
    <location>
        <position position="161"/>
    </location>
    <ligand>
        <name>(6S)-NADPHX</name>
        <dbReference type="ChEBI" id="CHEBI:64076"/>
    </ligand>
</feature>
<comment type="catalytic activity">
    <reaction evidence="14">
        <text>(6S)-NADHX + ADP = AMP + phosphate + NADH + H(+)</text>
        <dbReference type="Rhea" id="RHEA:32223"/>
        <dbReference type="ChEBI" id="CHEBI:15378"/>
        <dbReference type="ChEBI" id="CHEBI:43474"/>
        <dbReference type="ChEBI" id="CHEBI:57945"/>
        <dbReference type="ChEBI" id="CHEBI:64074"/>
        <dbReference type="ChEBI" id="CHEBI:456215"/>
        <dbReference type="ChEBI" id="CHEBI:456216"/>
        <dbReference type="EC" id="4.2.1.136"/>
    </reaction>
</comment>
<evidence type="ECO:0000256" key="1">
    <source>
        <dbReference type="ARBA" id="ARBA00022516"/>
    </source>
</evidence>
<comment type="similarity">
    <text evidence="13">Belongs to the P-Pant transferase superfamily. AcpS family.</text>
</comment>
<dbReference type="SUPFAM" id="SSF53613">
    <property type="entry name" value="Ribokinase-like"/>
    <property type="match status" value="1"/>
</dbReference>
<feature type="binding site" evidence="14">
    <location>
        <position position="354"/>
    </location>
    <ligand>
        <name>(6S)-NADPHX</name>
        <dbReference type="ChEBI" id="CHEBI:64076"/>
    </ligand>
</feature>
<feature type="binding site" evidence="14">
    <location>
        <position position="353"/>
    </location>
    <ligand>
        <name>AMP</name>
        <dbReference type="ChEBI" id="CHEBI:456215"/>
    </ligand>
</feature>
<dbReference type="EC" id="4.2.1.136" evidence="14"/>
<dbReference type="InterPro" id="IPR008278">
    <property type="entry name" value="4-PPantetheinyl_Trfase_dom"/>
</dbReference>
<evidence type="ECO:0000313" key="16">
    <source>
        <dbReference type="EMBL" id="AUO20211.1"/>
    </source>
</evidence>
<dbReference type="GO" id="GO:0005524">
    <property type="term" value="F:ATP binding"/>
    <property type="evidence" value="ECO:0007669"/>
    <property type="project" value="UniProtKB-KW"/>
</dbReference>
<comment type="subunit">
    <text evidence="14">Homotetramer.</text>
</comment>
<comment type="function">
    <text evidence="14">Catalyzes the dehydration of the S-form of NAD(P)HX at the expense of ADP, which is converted to AMP. Together with NAD(P)HX epimerase, which catalyzes the epimerization of the S- and R-forms, the enzyme allows the repair of both epimers of NAD(P)HX, a damaged form of NAD(P)H that is a result of enzymatic or heat-dependent hydration.</text>
</comment>
<keyword evidence="4 14" id="KW-0547">Nucleotide-binding</keyword>
<evidence type="ECO:0000256" key="5">
    <source>
        <dbReference type="ARBA" id="ARBA00022832"/>
    </source>
</evidence>
<comment type="cofactor">
    <cofactor evidence="13">
        <name>Mg(2+)</name>
        <dbReference type="ChEBI" id="CHEBI:18420"/>
    </cofactor>
</comment>
<feature type="binding site" evidence="14">
    <location>
        <position position="287"/>
    </location>
    <ligand>
        <name>(6S)-NADPHX</name>
        <dbReference type="ChEBI" id="CHEBI:64076"/>
    </ligand>
</feature>
<keyword evidence="9 14" id="KW-0520">NAD</keyword>
<protein>
    <recommendedName>
        <fullName evidence="13 14">Multifunctional fusion protein</fullName>
    </recommendedName>
    <domain>
        <recommendedName>
            <fullName evidence="13">Holo-[acyl-carrier-protein] synthase</fullName>
            <shortName evidence="13">Holo-ACP synthase</shortName>
            <ecNumber evidence="13">2.7.8.7</ecNumber>
        </recommendedName>
        <alternativeName>
            <fullName evidence="13">4'-phosphopantetheinyl transferase AcpS</fullName>
        </alternativeName>
    </domain>
    <domain>
        <recommendedName>
            <fullName evidence="14">ADP-dependent (S)-NAD(P)H-hydrate dehydratase</fullName>
            <ecNumber evidence="14">4.2.1.136</ecNumber>
        </recommendedName>
        <alternativeName>
            <fullName evidence="14">ADP-dependent NAD(P)HX dehydratase</fullName>
        </alternativeName>
    </domain>
</protein>
<evidence type="ECO:0000256" key="13">
    <source>
        <dbReference type="HAMAP-Rule" id="MF_00101"/>
    </source>
</evidence>
<dbReference type="SUPFAM" id="SSF56214">
    <property type="entry name" value="4'-phosphopantetheinyl transferase"/>
    <property type="match status" value="1"/>
</dbReference>
<dbReference type="GO" id="GO:0046496">
    <property type="term" value="P:nicotinamide nucleotide metabolic process"/>
    <property type="evidence" value="ECO:0007669"/>
    <property type="project" value="UniProtKB-UniRule"/>
</dbReference>
<dbReference type="GO" id="GO:0006633">
    <property type="term" value="P:fatty acid biosynthetic process"/>
    <property type="evidence" value="ECO:0007669"/>
    <property type="project" value="UniProtKB-UniRule"/>
</dbReference>
<keyword evidence="11 13" id="KW-0275">Fatty acid biosynthesis</keyword>
<dbReference type="GO" id="GO:0000287">
    <property type="term" value="F:magnesium ion binding"/>
    <property type="evidence" value="ECO:0007669"/>
    <property type="project" value="UniProtKB-UniRule"/>
</dbReference>
<dbReference type="GO" id="GO:0008897">
    <property type="term" value="F:holo-[acyl-carrier-protein] synthase activity"/>
    <property type="evidence" value="ECO:0007669"/>
    <property type="project" value="UniProtKB-UniRule"/>
</dbReference>
<keyword evidence="1 13" id="KW-0444">Lipid biosynthesis</keyword>
<evidence type="ECO:0000256" key="9">
    <source>
        <dbReference type="ARBA" id="ARBA00023027"/>
    </source>
</evidence>
<keyword evidence="6 14" id="KW-0067">ATP-binding</keyword>
<keyword evidence="5 13" id="KW-0276">Fatty acid metabolism</keyword>
<comment type="function">
    <text evidence="13">Transfers the 4'-phosphopantetheine moiety from coenzyme A to a Ser of acyl-carrier-protein.</text>
</comment>
<name>A0A2K9P4R1_9FIRM</name>
<keyword evidence="8 14" id="KW-0521">NADP</keyword>
<keyword evidence="10 13" id="KW-0443">Lipid metabolism</keyword>
<proteinExistence type="inferred from homology"/>
<organism evidence="16 17">
    <name type="scientific">Monoglobus pectinilyticus</name>
    <dbReference type="NCBI Taxonomy" id="1981510"/>
    <lineage>
        <taxon>Bacteria</taxon>
        <taxon>Bacillati</taxon>
        <taxon>Bacillota</taxon>
        <taxon>Clostridia</taxon>
        <taxon>Monoglobales</taxon>
        <taxon>Monoglobaceae</taxon>
        <taxon>Monoglobus</taxon>
    </lineage>
</organism>
<gene>
    <name evidence="14" type="primary">nnrD</name>
    <name evidence="13" type="synonym">acpS</name>
    <name evidence="16" type="ORF">B9O19_02069</name>
</gene>
<dbReference type="InterPro" id="IPR017953">
    <property type="entry name" value="Carbohydrate_kinase_pred_CS"/>
</dbReference>
<keyword evidence="13" id="KW-0963">Cytoplasm</keyword>
<dbReference type="CDD" id="cd01171">
    <property type="entry name" value="YXKO-related"/>
    <property type="match status" value="1"/>
</dbReference>
<dbReference type="GeneID" id="98063441"/>
<dbReference type="InterPro" id="IPR000631">
    <property type="entry name" value="CARKD"/>
</dbReference>
<dbReference type="GO" id="GO:0052856">
    <property type="term" value="F:NAD(P)HX epimerase activity"/>
    <property type="evidence" value="ECO:0007669"/>
    <property type="project" value="TreeGrafter"/>
</dbReference>
<dbReference type="OrthoDB" id="9806925at2"/>
<evidence type="ECO:0000256" key="7">
    <source>
        <dbReference type="ARBA" id="ARBA00022842"/>
    </source>
</evidence>
<dbReference type="NCBIfam" id="TIGR00196">
    <property type="entry name" value="yjeF_cterm"/>
    <property type="match status" value="1"/>
</dbReference>
<dbReference type="GO" id="GO:0110051">
    <property type="term" value="P:metabolite repair"/>
    <property type="evidence" value="ECO:0007669"/>
    <property type="project" value="TreeGrafter"/>
</dbReference>
<dbReference type="HAMAP" id="MF_01965">
    <property type="entry name" value="NADHX_dehydratase"/>
    <property type="match status" value="1"/>
</dbReference>
<dbReference type="HAMAP" id="MF_00101">
    <property type="entry name" value="AcpS"/>
    <property type="match status" value="1"/>
</dbReference>
<dbReference type="PANTHER" id="PTHR12592">
    <property type="entry name" value="ATP-DEPENDENT (S)-NAD(P)H-HYDRATE DEHYDRATASE FAMILY MEMBER"/>
    <property type="match status" value="1"/>
</dbReference>
<dbReference type="PROSITE" id="PS51383">
    <property type="entry name" value="YJEF_C_3"/>
    <property type="match status" value="1"/>
</dbReference>
<dbReference type="Gene3D" id="3.90.470.20">
    <property type="entry name" value="4'-phosphopantetheinyl transferase domain"/>
    <property type="match status" value="1"/>
</dbReference>
<dbReference type="InterPro" id="IPR037143">
    <property type="entry name" value="4-PPantetheinyl_Trfase_dom_sf"/>
</dbReference>
<dbReference type="InterPro" id="IPR002582">
    <property type="entry name" value="ACPS"/>
</dbReference>
<dbReference type="Pfam" id="PF01648">
    <property type="entry name" value="ACPS"/>
    <property type="match status" value="1"/>
</dbReference>
<evidence type="ECO:0000256" key="10">
    <source>
        <dbReference type="ARBA" id="ARBA00023098"/>
    </source>
</evidence>
<dbReference type="Proteomes" id="UP000235589">
    <property type="component" value="Chromosome"/>
</dbReference>
<dbReference type="InterPro" id="IPR029056">
    <property type="entry name" value="Ribokinase-like"/>
</dbReference>
<evidence type="ECO:0000256" key="3">
    <source>
        <dbReference type="ARBA" id="ARBA00022723"/>
    </source>
</evidence>
<keyword evidence="2 13" id="KW-0808">Transferase</keyword>
<keyword evidence="7 13" id="KW-0460">Magnesium</keyword>
<dbReference type="InterPro" id="IPR004568">
    <property type="entry name" value="Ppantetheine-prot_Trfase_dom"/>
</dbReference>
<dbReference type="NCBIfam" id="TIGR00516">
    <property type="entry name" value="acpS"/>
    <property type="match status" value="1"/>
</dbReference>
<dbReference type="KEGG" id="mpec:B9O19_02069"/>
<comment type="catalytic activity">
    <reaction evidence="14">
        <text>(6S)-NADPHX + ADP = AMP + phosphate + NADPH + H(+)</text>
        <dbReference type="Rhea" id="RHEA:32235"/>
        <dbReference type="ChEBI" id="CHEBI:15378"/>
        <dbReference type="ChEBI" id="CHEBI:43474"/>
        <dbReference type="ChEBI" id="CHEBI:57783"/>
        <dbReference type="ChEBI" id="CHEBI:64076"/>
        <dbReference type="ChEBI" id="CHEBI:456215"/>
        <dbReference type="ChEBI" id="CHEBI:456216"/>
        <dbReference type="EC" id="4.2.1.136"/>
    </reaction>
</comment>
<accession>A0A2K9P4R1</accession>
<evidence type="ECO:0000256" key="2">
    <source>
        <dbReference type="ARBA" id="ARBA00022679"/>
    </source>
</evidence>
<comment type="subcellular location">
    <subcellularLocation>
        <location evidence="13">Cytoplasm</location>
    </subcellularLocation>
</comment>
<dbReference type="PANTHER" id="PTHR12592:SF0">
    <property type="entry name" value="ATP-DEPENDENT (S)-NAD(P)H-HYDRATE DEHYDRATASE"/>
    <property type="match status" value="1"/>
</dbReference>
<comment type="catalytic activity">
    <reaction evidence="13">
        <text>apo-[ACP] + CoA = holo-[ACP] + adenosine 3',5'-bisphosphate + H(+)</text>
        <dbReference type="Rhea" id="RHEA:12068"/>
        <dbReference type="Rhea" id="RHEA-COMP:9685"/>
        <dbReference type="Rhea" id="RHEA-COMP:9690"/>
        <dbReference type="ChEBI" id="CHEBI:15378"/>
        <dbReference type="ChEBI" id="CHEBI:29999"/>
        <dbReference type="ChEBI" id="CHEBI:57287"/>
        <dbReference type="ChEBI" id="CHEBI:58343"/>
        <dbReference type="ChEBI" id="CHEBI:64479"/>
        <dbReference type="EC" id="2.7.8.7"/>
    </reaction>
</comment>
<dbReference type="GO" id="GO:0005737">
    <property type="term" value="C:cytoplasm"/>
    <property type="evidence" value="ECO:0007669"/>
    <property type="project" value="UniProtKB-SubCell"/>
</dbReference>
<feature type="binding site" evidence="14">
    <location>
        <position position="233"/>
    </location>
    <ligand>
        <name>(6S)-NADPHX</name>
        <dbReference type="ChEBI" id="CHEBI:64076"/>
    </ligand>
</feature>
<dbReference type="NCBIfam" id="TIGR00556">
    <property type="entry name" value="pantethn_trn"/>
    <property type="match status" value="1"/>
</dbReference>
<evidence type="ECO:0000256" key="8">
    <source>
        <dbReference type="ARBA" id="ARBA00022857"/>
    </source>
</evidence>
<keyword evidence="3 13" id="KW-0479">Metal-binding</keyword>
<reference evidence="16 17" key="1">
    <citation type="submission" date="2017-04" db="EMBL/GenBank/DDBJ databases">
        <title>Monoglobus pectinilyticus 14 draft genome.</title>
        <authorList>
            <person name="Kim C."/>
            <person name="Rosendale D.I."/>
            <person name="Kelly W.J."/>
            <person name="Tannock G.W."/>
            <person name="Patchett M.L."/>
            <person name="Jordens J.Z."/>
        </authorList>
    </citation>
    <scope>NUCLEOTIDE SEQUENCE [LARGE SCALE GENOMIC DNA]</scope>
    <source>
        <strain evidence="16 17">14</strain>
    </source>
</reference>
<evidence type="ECO:0000256" key="12">
    <source>
        <dbReference type="ARBA" id="ARBA00023239"/>
    </source>
</evidence>
<evidence type="ECO:0000256" key="14">
    <source>
        <dbReference type="HAMAP-Rule" id="MF_01965"/>
    </source>
</evidence>
<evidence type="ECO:0000259" key="15">
    <source>
        <dbReference type="PROSITE" id="PS51383"/>
    </source>
</evidence>
<feature type="binding site" evidence="14">
    <location>
        <begin position="324"/>
        <end position="328"/>
    </location>
    <ligand>
        <name>AMP</name>
        <dbReference type="ChEBI" id="CHEBI:456215"/>
    </ligand>
</feature>
<dbReference type="AlphaFoldDB" id="A0A2K9P4R1"/>
<dbReference type="EC" id="2.7.8.7" evidence="13"/>
<dbReference type="EMBL" id="CP020991">
    <property type="protein sequence ID" value="AUO20211.1"/>
    <property type="molecule type" value="Genomic_DNA"/>
</dbReference>
<keyword evidence="12 14" id="KW-0456">Lyase</keyword>
<feature type="domain" description="YjeF C-terminal" evidence="15">
    <location>
        <begin position="126"/>
        <end position="413"/>
    </location>
</feature>
<keyword evidence="17" id="KW-1185">Reference proteome</keyword>
<feature type="binding site" evidence="13">
    <location>
        <position position="5"/>
    </location>
    <ligand>
        <name>Mg(2+)</name>
        <dbReference type="ChEBI" id="CHEBI:18420"/>
    </ligand>
</feature>
<evidence type="ECO:0000256" key="6">
    <source>
        <dbReference type="ARBA" id="ARBA00022840"/>
    </source>
</evidence>
<evidence type="ECO:0000313" key="17">
    <source>
        <dbReference type="Proteomes" id="UP000235589"/>
    </source>
</evidence>
<dbReference type="Pfam" id="PF01256">
    <property type="entry name" value="Carb_kinase"/>
    <property type="match status" value="1"/>
</dbReference>
<dbReference type="RefSeq" id="WP_102366342.1">
    <property type="nucleotide sequence ID" value="NZ_CP020991.1"/>
</dbReference>
<dbReference type="GO" id="GO:0052855">
    <property type="term" value="F:ADP-dependent NAD(P)H-hydrate dehydratase activity"/>
    <property type="evidence" value="ECO:0007669"/>
    <property type="project" value="UniProtKB-UniRule"/>
</dbReference>
<evidence type="ECO:0000256" key="11">
    <source>
        <dbReference type="ARBA" id="ARBA00023160"/>
    </source>
</evidence>